<proteinExistence type="predicted"/>
<keyword evidence="1" id="KW-0472">Membrane</keyword>
<reference evidence="2" key="1">
    <citation type="submission" date="2022-12" db="EMBL/GenBank/DDBJ databases">
        <authorList>
            <person name="Alioto T."/>
            <person name="Alioto T."/>
            <person name="Gomez Garrido J."/>
        </authorList>
    </citation>
    <scope>NUCLEOTIDE SEQUENCE</scope>
</reference>
<dbReference type="AlphaFoldDB" id="A0AA35NWV9"/>
<sequence>MKIFIPVTYYRADPSLLDPVSSVVFFHLPLFFSPGTAFISIKTLSSKILSVIIFSLACMSSDSLCLIPSIVFTRGT</sequence>
<feature type="transmembrane region" description="Helical" evidence="1">
    <location>
        <begin position="20"/>
        <end position="41"/>
    </location>
</feature>
<evidence type="ECO:0000256" key="1">
    <source>
        <dbReference type="SAM" id="Phobius"/>
    </source>
</evidence>
<keyword evidence="1" id="KW-0812">Transmembrane</keyword>
<keyword evidence="1" id="KW-1133">Transmembrane helix</keyword>
<accession>A0AA35NWV9</accession>
<protein>
    <submittedName>
        <fullName evidence="2">Uncharacterized protein</fullName>
    </submittedName>
</protein>
<evidence type="ECO:0000313" key="2">
    <source>
        <dbReference type="EMBL" id="CAI5766734.1"/>
    </source>
</evidence>
<name>A0AA35NWV9_9SAUR</name>
<feature type="transmembrane region" description="Helical" evidence="1">
    <location>
        <begin position="48"/>
        <end position="72"/>
    </location>
</feature>
<dbReference type="Proteomes" id="UP001178461">
    <property type="component" value="Chromosome 2"/>
</dbReference>
<organism evidence="2 3">
    <name type="scientific">Podarcis lilfordi</name>
    <name type="common">Lilford's wall lizard</name>
    <dbReference type="NCBI Taxonomy" id="74358"/>
    <lineage>
        <taxon>Eukaryota</taxon>
        <taxon>Metazoa</taxon>
        <taxon>Chordata</taxon>
        <taxon>Craniata</taxon>
        <taxon>Vertebrata</taxon>
        <taxon>Euteleostomi</taxon>
        <taxon>Lepidosauria</taxon>
        <taxon>Squamata</taxon>
        <taxon>Bifurcata</taxon>
        <taxon>Unidentata</taxon>
        <taxon>Episquamata</taxon>
        <taxon>Laterata</taxon>
        <taxon>Lacertibaenia</taxon>
        <taxon>Lacertidae</taxon>
        <taxon>Podarcis</taxon>
    </lineage>
</organism>
<dbReference type="EMBL" id="OX395127">
    <property type="protein sequence ID" value="CAI5766734.1"/>
    <property type="molecule type" value="Genomic_DNA"/>
</dbReference>
<keyword evidence="3" id="KW-1185">Reference proteome</keyword>
<gene>
    <name evidence="2" type="ORF">PODLI_1B006715</name>
</gene>
<evidence type="ECO:0000313" key="3">
    <source>
        <dbReference type="Proteomes" id="UP001178461"/>
    </source>
</evidence>